<dbReference type="VEuPathDB" id="VectorBase:HLOH_063910"/>
<comment type="caution">
    <text evidence="1">The sequence shown here is derived from an EMBL/GenBank/DDBJ whole genome shotgun (WGS) entry which is preliminary data.</text>
</comment>
<dbReference type="Proteomes" id="UP000821853">
    <property type="component" value="Unassembled WGS sequence"/>
</dbReference>
<keyword evidence="2" id="KW-1185">Reference proteome</keyword>
<organism evidence="1 2">
    <name type="scientific">Haemaphysalis longicornis</name>
    <name type="common">Bush tick</name>
    <dbReference type="NCBI Taxonomy" id="44386"/>
    <lineage>
        <taxon>Eukaryota</taxon>
        <taxon>Metazoa</taxon>
        <taxon>Ecdysozoa</taxon>
        <taxon>Arthropoda</taxon>
        <taxon>Chelicerata</taxon>
        <taxon>Arachnida</taxon>
        <taxon>Acari</taxon>
        <taxon>Parasitiformes</taxon>
        <taxon>Ixodida</taxon>
        <taxon>Ixodoidea</taxon>
        <taxon>Ixodidae</taxon>
        <taxon>Haemaphysalinae</taxon>
        <taxon>Haemaphysalis</taxon>
    </lineage>
</organism>
<reference evidence="1 2" key="1">
    <citation type="journal article" date="2020" name="Cell">
        <title>Large-Scale Comparative Analyses of Tick Genomes Elucidate Their Genetic Diversity and Vector Capacities.</title>
        <authorList>
            <consortium name="Tick Genome and Microbiome Consortium (TIGMIC)"/>
            <person name="Jia N."/>
            <person name="Wang J."/>
            <person name="Shi W."/>
            <person name="Du L."/>
            <person name="Sun Y."/>
            <person name="Zhan W."/>
            <person name="Jiang J.F."/>
            <person name="Wang Q."/>
            <person name="Zhang B."/>
            <person name="Ji P."/>
            <person name="Bell-Sakyi L."/>
            <person name="Cui X.M."/>
            <person name="Yuan T.T."/>
            <person name="Jiang B.G."/>
            <person name="Yang W.F."/>
            <person name="Lam T.T."/>
            <person name="Chang Q.C."/>
            <person name="Ding S.J."/>
            <person name="Wang X.J."/>
            <person name="Zhu J.G."/>
            <person name="Ruan X.D."/>
            <person name="Zhao L."/>
            <person name="Wei J.T."/>
            <person name="Ye R.Z."/>
            <person name="Que T.C."/>
            <person name="Du C.H."/>
            <person name="Zhou Y.H."/>
            <person name="Cheng J.X."/>
            <person name="Dai P.F."/>
            <person name="Guo W.B."/>
            <person name="Han X.H."/>
            <person name="Huang E.J."/>
            <person name="Li L.F."/>
            <person name="Wei W."/>
            <person name="Gao Y.C."/>
            <person name="Liu J.Z."/>
            <person name="Shao H.Z."/>
            <person name="Wang X."/>
            <person name="Wang C.C."/>
            <person name="Yang T.C."/>
            <person name="Huo Q.B."/>
            <person name="Li W."/>
            <person name="Chen H.Y."/>
            <person name="Chen S.E."/>
            <person name="Zhou L.G."/>
            <person name="Ni X.B."/>
            <person name="Tian J.H."/>
            <person name="Sheng Y."/>
            <person name="Liu T."/>
            <person name="Pan Y.S."/>
            <person name="Xia L.Y."/>
            <person name="Li J."/>
            <person name="Zhao F."/>
            <person name="Cao W.C."/>
        </authorList>
    </citation>
    <scope>NUCLEOTIDE SEQUENCE [LARGE SCALE GENOMIC DNA]</scope>
    <source>
        <strain evidence="1">HaeL-2018</strain>
    </source>
</reference>
<name>A0A9J6GRB1_HAELO</name>
<protein>
    <submittedName>
        <fullName evidence="1">Uncharacterized protein</fullName>
    </submittedName>
</protein>
<dbReference type="EMBL" id="JABSTR010000008">
    <property type="protein sequence ID" value="KAH9377997.1"/>
    <property type="molecule type" value="Genomic_DNA"/>
</dbReference>
<gene>
    <name evidence="1" type="ORF">HPB48_011531</name>
</gene>
<evidence type="ECO:0000313" key="1">
    <source>
        <dbReference type="EMBL" id="KAH9377997.1"/>
    </source>
</evidence>
<accession>A0A9J6GRB1</accession>
<sequence>MINGIQCSKQPLKLQAHFRAPNHSILYERMLGNTQRAVITFEGTRVSHYVYYYGAETLCLPYRSMR</sequence>
<proteinExistence type="predicted"/>
<dbReference type="AlphaFoldDB" id="A0A9J6GRB1"/>
<evidence type="ECO:0000313" key="2">
    <source>
        <dbReference type="Proteomes" id="UP000821853"/>
    </source>
</evidence>